<accession>A0A1V2H580</accession>
<dbReference type="Gene3D" id="1.10.10.10">
    <property type="entry name" value="Winged helix-like DNA-binding domain superfamily/Winged helix DNA-binding domain"/>
    <property type="match status" value="1"/>
</dbReference>
<dbReference type="Pfam" id="PF00392">
    <property type="entry name" value="GntR"/>
    <property type="match status" value="1"/>
</dbReference>
<dbReference type="PANTHER" id="PTHR43537:SF24">
    <property type="entry name" value="GLUCONATE OPERON TRANSCRIPTIONAL REPRESSOR"/>
    <property type="match status" value="1"/>
</dbReference>
<evidence type="ECO:0000313" key="6">
    <source>
        <dbReference type="Proteomes" id="UP000188879"/>
    </source>
</evidence>
<dbReference type="InterPro" id="IPR008920">
    <property type="entry name" value="TF_FadR/GntR_C"/>
</dbReference>
<name>A0A1V2H580_9PROT</name>
<proteinExistence type="predicted"/>
<dbReference type="SUPFAM" id="SSF46785">
    <property type="entry name" value="Winged helix' DNA-binding domain"/>
    <property type="match status" value="1"/>
</dbReference>
<evidence type="ECO:0000259" key="4">
    <source>
        <dbReference type="SMART" id="SM00895"/>
    </source>
</evidence>
<gene>
    <name evidence="5" type="ORF">BKE38_07090</name>
</gene>
<dbReference type="Pfam" id="PF07729">
    <property type="entry name" value="FCD"/>
    <property type="match status" value="1"/>
</dbReference>
<keyword evidence="6" id="KW-1185">Reference proteome</keyword>
<dbReference type="PANTHER" id="PTHR43537">
    <property type="entry name" value="TRANSCRIPTIONAL REGULATOR, GNTR FAMILY"/>
    <property type="match status" value="1"/>
</dbReference>
<dbReference type="SMART" id="SM00895">
    <property type="entry name" value="FCD"/>
    <property type="match status" value="1"/>
</dbReference>
<keyword evidence="1" id="KW-0805">Transcription regulation</keyword>
<dbReference type="InterPro" id="IPR036388">
    <property type="entry name" value="WH-like_DNA-bd_sf"/>
</dbReference>
<evidence type="ECO:0000256" key="3">
    <source>
        <dbReference type="ARBA" id="ARBA00023163"/>
    </source>
</evidence>
<protein>
    <recommendedName>
        <fullName evidence="4">GntR C-terminal domain-containing protein</fullName>
    </recommendedName>
</protein>
<dbReference type="AlphaFoldDB" id="A0A1V2H580"/>
<dbReference type="InterPro" id="IPR011711">
    <property type="entry name" value="GntR_C"/>
</dbReference>
<dbReference type="Proteomes" id="UP000188879">
    <property type="component" value="Unassembled WGS sequence"/>
</dbReference>
<organism evidence="5 6">
    <name type="scientific">Teichococcus deserti</name>
    <dbReference type="NCBI Taxonomy" id="1817963"/>
    <lineage>
        <taxon>Bacteria</taxon>
        <taxon>Pseudomonadati</taxon>
        <taxon>Pseudomonadota</taxon>
        <taxon>Alphaproteobacteria</taxon>
        <taxon>Acetobacterales</taxon>
        <taxon>Roseomonadaceae</taxon>
        <taxon>Roseomonas</taxon>
    </lineage>
</organism>
<dbReference type="GO" id="GO:0003700">
    <property type="term" value="F:DNA-binding transcription factor activity"/>
    <property type="evidence" value="ECO:0007669"/>
    <property type="project" value="InterPro"/>
</dbReference>
<reference evidence="5 6" key="1">
    <citation type="submission" date="2016-10" db="EMBL/GenBank/DDBJ databases">
        <title>Draft Genome sequence of Roseomonas sp. strain M3.</title>
        <authorList>
            <person name="Subhash Y."/>
            <person name="Lee S."/>
        </authorList>
    </citation>
    <scope>NUCLEOTIDE SEQUENCE [LARGE SCALE GENOMIC DNA]</scope>
    <source>
        <strain evidence="5 6">M3</strain>
    </source>
</reference>
<keyword evidence="3" id="KW-0804">Transcription</keyword>
<evidence type="ECO:0000256" key="2">
    <source>
        <dbReference type="ARBA" id="ARBA00023125"/>
    </source>
</evidence>
<dbReference type="InterPro" id="IPR036390">
    <property type="entry name" value="WH_DNA-bd_sf"/>
</dbReference>
<evidence type="ECO:0000313" key="5">
    <source>
        <dbReference type="EMBL" id="ONG56105.1"/>
    </source>
</evidence>
<sequence length="286" mass="30430">MRASGAAPGARLTEESLAAALGTSRAPVRGALAILAEAGLAGRDGRRLALRRLPDDIDAAVPLEAQGQEAEALYAALVRDRLRRALPEVVGAAELMRRYAAGRVLVTRVLRQVLAEGWAEQAPAGAWRFLPLIDGAEGQEEAYRFRRATEPAALLEPGFALAGPIAARLRREQQALAAGGAAGMTARQVFEANSGFHLALMQASGNRFFADAALRVTRLRRLVGYVIAADQDRLRQQSAEHLQILDRIEAGDMPGAAALMAAHLEAGRPSKAKLLRDAQAQHFAGG</sequence>
<comment type="caution">
    <text evidence="5">The sequence shown here is derived from an EMBL/GenBank/DDBJ whole genome shotgun (WGS) entry which is preliminary data.</text>
</comment>
<dbReference type="Gene3D" id="1.20.120.530">
    <property type="entry name" value="GntR ligand-binding domain-like"/>
    <property type="match status" value="1"/>
</dbReference>
<evidence type="ECO:0000256" key="1">
    <source>
        <dbReference type="ARBA" id="ARBA00023015"/>
    </source>
</evidence>
<dbReference type="EMBL" id="MLCO01000054">
    <property type="protein sequence ID" value="ONG56105.1"/>
    <property type="molecule type" value="Genomic_DNA"/>
</dbReference>
<feature type="domain" description="GntR C-terminal" evidence="4">
    <location>
        <begin position="141"/>
        <end position="266"/>
    </location>
</feature>
<dbReference type="GO" id="GO:0003677">
    <property type="term" value="F:DNA binding"/>
    <property type="evidence" value="ECO:0007669"/>
    <property type="project" value="UniProtKB-KW"/>
</dbReference>
<dbReference type="SUPFAM" id="SSF48008">
    <property type="entry name" value="GntR ligand-binding domain-like"/>
    <property type="match status" value="1"/>
</dbReference>
<dbReference type="InterPro" id="IPR000524">
    <property type="entry name" value="Tscrpt_reg_HTH_GntR"/>
</dbReference>
<keyword evidence="2" id="KW-0238">DNA-binding</keyword>